<dbReference type="Proteomes" id="UP000824890">
    <property type="component" value="Unassembled WGS sequence"/>
</dbReference>
<accession>A0ABQ7Y3Z4</accession>
<gene>
    <name evidence="3" type="ORF">HID58_079066</name>
</gene>
<feature type="region of interest" description="Disordered" evidence="2">
    <location>
        <begin position="307"/>
        <end position="326"/>
    </location>
</feature>
<feature type="region of interest" description="Disordered" evidence="2">
    <location>
        <begin position="551"/>
        <end position="577"/>
    </location>
</feature>
<organism evidence="3 4">
    <name type="scientific">Brassica napus</name>
    <name type="common">Rape</name>
    <dbReference type="NCBI Taxonomy" id="3708"/>
    <lineage>
        <taxon>Eukaryota</taxon>
        <taxon>Viridiplantae</taxon>
        <taxon>Streptophyta</taxon>
        <taxon>Embryophyta</taxon>
        <taxon>Tracheophyta</taxon>
        <taxon>Spermatophyta</taxon>
        <taxon>Magnoliopsida</taxon>
        <taxon>eudicotyledons</taxon>
        <taxon>Gunneridae</taxon>
        <taxon>Pentapetalae</taxon>
        <taxon>rosids</taxon>
        <taxon>malvids</taxon>
        <taxon>Brassicales</taxon>
        <taxon>Brassicaceae</taxon>
        <taxon>Brassiceae</taxon>
        <taxon>Brassica</taxon>
    </lineage>
</organism>
<dbReference type="PANTHER" id="PTHR15111:SF0">
    <property type="entry name" value="UNCONVENTIONAL PREFOLDIN RPB5 INTERACTOR 1"/>
    <property type="match status" value="1"/>
</dbReference>
<evidence type="ECO:0000313" key="4">
    <source>
        <dbReference type="Proteomes" id="UP000824890"/>
    </source>
</evidence>
<feature type="region of interest" description="Disordered" evidence="2">
    <location>
        <begin position="506"/>
        <end position="529"/>
    </location>
</feature>
<dbReference type="PANTHER" id="PTHR15111">
    <property type="entry name" value="RNA POLYMERASE II SUBUNIT 5-MEDIATING PROTEIN NNX3"/>
    <property type="match status" value="1"/>
</dbReference>
<feature type="region of interest" description="Disordered" evidence="2">
    <location>
        <begin position="110"/>
        <end position="140"/>
    </location>
</feature>
<evidence type="ECO:0008006" key="5">
    <source>
        <dbReference type="Google" id="ProtNLM"/>
    </source>
</evidence>
<feature type="compositionally biased region" description="Acidic residues" evidence="2">
    <location>
        <begin position="158"/>
        <end position="167"/>
    </location>
</feature>
<dbReference type="EMBL" id="JAGKQM010000018">
    <property type="protein sequence ID" value="KAH0861855.1"/>
    <property type="molecule type" value="Genomic_DNA"/>
</dbReference>
<comment type="caution">
    <text evidence="3">The sequence shown here is derived from an EMBL/GenBank/DDBJ whole genome shotgun (WGS) entry which is preliminary data.</text>
</comment>
<evidence type="ECO:0000256" key="2">
    <source>
        <dbReference type="SAM" id="MobiDB-lite"/>
    </source>
</evidence>
<keyword evidence="1" id="KW-0175">Coiled coil</keyword>
<dbReference type="InterPro" id="IPR052255">
    <property type="entry name" value="RNA_pol_II_subunit5-mediator"/>
</dbReference>
<evidence type="ECO:0000256" key="1">
    <source>
        <dbReference type="SAM" id="Coils"/>
    </source>
</evidence>
<feature type="coiled-coil region" evidence="1">
    <location>
        <begin position="460"/>
        <end position="505"/>
    </location>
</feature>
<reference evidence="3 4" key="1">
    <citation type="submission" date="2021-05" db="EMBL/GenBank/DDBJ databases">
        <title>Genome Assembly of Synthetic Allotetraploid Brassica napus Reveals Homoeologous Exchanges between Subgenomes.</title>
        <authorList>
            <person name="Davis J.T."/>
        </authorList>
    </citation>
    <scope>NUCLEOTIDE SEQUENCE [LARGE SCALE GENOMIC DNA]</scope>
    <source>
        <strain evidence="4">cv. Da-Ae</strain>
        <tissue evidence="3">Seedling</tissue>
    </source>
</reference>
<evidence type="ECO:0000313" key="3">
    <source>
        <dbReference type="EMBL" id="KAH0861855.1"/>
    </source>
</evidence>
<feature type="compositionally biased region" description="Polar residues" evidence="2">
    <location>
        <begin position="649"/>
        <end position="664"/>
    </location>
</feature>
<keyword evidence="4" id="KW-1185">Reference proteome</keyword>
<name>A0ABQ7Y3Z4_BRANA</name>
<protein>
    <recommendedName>
        <fullName evidence="5">GTD-binding domain-containing protein</fullName>
    </recommendedName>
</protein>
<sequence length="674" mass="76033">MTKGTVTPLASLFSEEEARKAATYVLEKIREKREEMNRLQHFVDENDNLINLVTKLSDQLRHNNIQRDRTLQSQIHSLKAEIEDFQTEASFFDTTASEAAEGLLEIREEYEEEDSSATVLQPSGFNPGGEGEAGEGEVEVEEDEFARIMSKLSELEMQEELEGEDGDDYKGEDQDSSGESVEESEHVMVFDLRDKSNHNRIGDEESAAKQESTISVLEKSPIQKSEPKFDTNNKAFTGSIVEHAHNLQTNTHGLMQGLSHQNQFQDSRHRENSQLGSMYNFVCGIPSDDILSRKRAVTTTEHVNRLVSPDRGRSKNAARPSTSQETCGRLDVKGMDLQRTSSRELGNSLQVVIGNCCESLPFQQWINTISCKELRIFSENYRVCKQLNPSPITTKGTVMPLASLFSEEEARKAATYVLEKIREKREEMNCLQHFVDENDNLINLVTKLSDQLRHNNIQRDKTLQSQIHSLKAEIEDFQSEASFFATTASEAAEGLLEIREEYEEEDSSATVLQPSGFNPGGEGEAGEGEVEVEENEFARIMSKLNELEMQEELEGEDGDDYKGEDQYSSGESVEESEHVMVFDLRDKSNHNRIGDEESAAKQESTISVLEKKEKVIQVLPERYPHKHVDDLLKAFTGSIVEHAHNLQTNTHGLMQQPSGSQPSKPVSRFKAQRK</sequence>
<feature type="region of interest" description="Disordered" evidence="2">
    <location>
        <begin position="158"/>
        <end position="185"/>
    </location>
</feature>
<feature type="region of interest" description="Disordered" evidence="2">
    <location>
        <begin position="649"/>
        <end position="674"/>
    </location>
</feature>
<proteinExistence type="predicted"/>